<feature type="region of interest" description="Disordered" evidence="1">
    <location>
        <begin position="173"/>
        <end position="254"/>
    </location>
</feature>
<feature type="compositionally biased region" description="Low complexity" evidence="1">
    <location>
        <begin position="233"/>
        <end position="254"/>
    </location>
</feature>
<dbReference type="Proteomes" id="UP001637990">
    <property type="component" value="Unassembled WGS sequence"/>
</dbReference>
<accession>A0ABW9MTH8</accession>
<reference evidence="2 3" key="1">
    <citation type="submission" date="2024-11" db="EMBL/GenBank/DDBJ databases">
        <title>Genome sequencing of Xanthomonas codiaei.</title>
        <authorList>
            <person name="Studholme D.J."/>
        </authorList>
    </citation>
    <scope>NUCLEOTIDE SEQUENCE [LARGE SCALE GENOMIC DNA]</scope>
    <source>
        <strain evidence="2 3">NCPPB 4350</strain>
    </source>
</reference>
<protein>
    <submittedName>
        <fullName evidence="2">Uncharacterized protein</fullName>
    </submittedName>
</protein>
<organism evidence="2 3">
    <name type="scientific">Xanthomonas codiaei</name>
    <dbReference type="NCBI Taxonomy" id="56463"/>
    <lineage>
        <taxon>Bacteria</taxon>
        <taxon>Pseudomonadati</taxon>
        <taxon>Pseudomonadota</taxon>
        <taxon>Gammaproteobacteria</taxon>
        <taxon>Lysobacterales</taxon>
        <taxon>Lysobacteraceae</taxon>
        <taxon>Xanthomonas</taxon>
    </lineage>
</organism>
<feature type="region of interest" description="Disordered" evidence="1">
    <location>
        <begin position="274"/>
        <end position="324"/>
    </location>
</feature>
<evidence type="ECO:0000256" key="1">
    <source>
        <dbReference type="SAM" id="MobiDB-lite"/>
    </source>
</evidence>
<feature type="region of interest" description="Disordered" evidence="1">
    <location>
        <begin position="1"/>
        <end position="24"/>
    </location>
</feature>
<sequence>WATDGLPMSPAVQQALPDPDALTASDGQRYYRNMEGQWTSHGAPPDGNRVLELETTRAMLQPALAEQAQAIAAIRQIPPSPQDVQREQTLYRYRIVGTELQPQWREAIELATQRTREAEGLAGDGALQLQRGPGGQYGADSPIAHLQRGADGVERIAAVTSTEDIRQALQELQARQQPDAPVQQLASAPPSSEGSTDADTSASPPSNQHVLDVQARGQAASAAQEHQQRQQEGRQAQDQQLAQARAHALQAQASHDIRAQAAQALQAHTALEARQQAQRLEQQERQAQDTQQREHVQRQAHETEQREQAQMQAQETQQREQEIR</sequence>
<feature type="non-terminal residue" evidence="2">
    <location>
        <position position="324"/>
    </location>
</feature>
<name>A0ABW9MTH8_9XANT</name>
<evidence type="ECO:0000313" key="2">
    <source>
        <dbReference type="EMBL" id="MFO3707567.1"/>
    </source>
</evidence>
<feature type="compositionally biased region" description="Polar residues" evidence="1">
    <location>
        <begin position="184"/>
        <end position="209"/>
    </location>
</feature>
<comment type="caution">
    <text evidence="2">The sequence shown here is derived from an EMBL/GenBank/DDBJ whole genome shotgun (WGS) entry which is preliminary data.</text>
</comment>
<gene>
    <name evidence="2" type="ORF">ACI6Q5_21965</name>
</gene>
<evidence type="ECO:0000313" key="3">
    <source>
        <dbReference type="Proteomes" id="UP001637990"/>
    </source>
</evidence>
<feature type="compositionally biased region" description="Basic and acidic residues" evidence="1">
    <location>
        <begin position="281"/>
        <end position="307"/>
    </location>
</feature>
<dbReference type="EMBL" id="JBJGBS010000270">
    <property type="protein sequence ID" value="MFO3707567.1"/>
    <property type="molecule type" value="Genomic_DNA"/>
</dbReference>
<keyword evidence="3" id="KW-1185">Reference proteome</keyword>
<proteinExistence type="predicted"/>
<feature type="non-terminal residue" evidence="2">
    <location>
        <position position="1"/>
    </location>
</feature>